<dbReference type="EMBL" id="CM045759">
    <property type="protein sequence ID" value="KAI8018716.1"/>
    <property type="molecule type" value="Genomic_DNA"/>
</dbReference>
<keyword evidence="2" id="KW-1185">Reference proteome</keyword>
<accession>A0ACC0I393</accession>
<proteinExistence type="predicted"/>
<evidence type="ECO:0000313" key="1">
    <source>
        <dbReference type="EMBL" id="KAI8018716.1"/>
    </source>
</evidence>
<gene>
    <name evidence="1" type="ORF">LOK49_LG04G01262</name>
</gene>
<name>A0ACC0I393_9ERIC</name>
<reference evidence="1 2" key="1">
    <citation type="journal article" date="2022" name="Plant J.">
        <title>Chromosome-level genome of Camellia lanceoleosa provides a valuable resource for understanding genome evolution and self-incompatibility.</title>
        <authorList>
            <person name="Gong W."/>
            <person name="Xiao S."/>
            <person name="Wang L."/>
            <person name="Liao Z."/>
            <person name="Chang Y."/>
            <person name="Mo W."/>
            <person name="Hu G."/>
            <person name="Li W."/>
            <person name="Zhao G."/>
            <person name="Zhu H."/>
            <person name="Hu X."/>
            <person name="Ji K."/>
            <person name="Xiang X."/>
            <person name="Song Q."/>
            <person name="Yuan D."/>
            <person name="Jin S."/>
            <person name="Zhang L."/>
        </authorList>
    </citation>
    <scope>NUCLEOTIDE SEQUENCE [LARGE SCALE GENOMIC DNA]</scope>
    <source>
        <strain evidence="1">SQ_2022a</strain>
    </source>
</reference>
<evidence type="ECO:0000313" key="2">
    <source>
        <dbReference type="Proteomes" id="UP001060215"/>
    </source>
</evidence>
<organism evidence="1 2">
    <name type="scientific">Camellia lanceoleosa</name>
    <dbReference type="NCBI Taxonomy" id="1840588"/>
    <lineage>
        <taxon>Eukaryota</taxon>
        <taxon>Viridiplantae</taxon>
        <taxon>Streptophyta</taxon>
        <taxon>Embryophyta</taxon>
        <taxon>Tracheophyta</taxon>
        <taxon>Spermatophyta</taxon>
        <taxon>Magnoliopsida</taxon>
        <taxon>eudicotyledons</taxon>
        <taxon>Gunneridae</taxon>
        <taxon>Pentapetalae</taxon>
        <taxon>asterids</taxon>
        <taxon>Ericales</taxon>
        <taxon>Theaceae</taxon>
        <taxon>Camellia</taxon>
    </lineage>
</organism>
<protein>
    <submittedName>
        <fullName evidence="1">Uncharacterized protein</fullName>
    </submittedName>
</protein>
<comment type="caution">
    <text evidence="1">The sequence shown here is derived from an EMBL/GenBank/DDBJ whole genome shotgun (WGS) entry which is preliminary data.</text>
</comment>
<sequence>MDRELIPSTVLDQVQLCVKIRVLCTEFDPELRPTMDRVYSTLLENHSNSSTLVKEPLSDGSSSSSSTTQNSGESNSHKNFYFQGPFMFNDFLVRIYFQLTKSRLTSSVC</sequence>
<dbReference type="Proteomes" id="UP001060215">
    <property type="component" value="Chromosome 2"/>
</dbReference>